<evidence type="ECO:0000256" key="2">
    <source>
        <dbReference type="SAM" id="MobiDB-lite"/>
    </source>
</evidence>
<organism evidence="6 7">
    <name type="scientific">Filobasidium floriforme</name>
    <dbReference type="NCBI Taxonomy" id="5210"/>
    <lineage>
        <taxon>Eukaryota</taxon>
        <taxon>Fungi</taxon>
        <taxon>Dikarya</taxon>
        <taxon>Basidiomycota</taxon>
        <taxon>Agaricomycotina</taxon>
        <taxon>Tremellomycetes</taxon>
        <taxon>Filobasidiales</taxon>
        <taxon>Filobasidiaceae</taxon>
        <taxon>Filobasidium</taxon>
    </lineage>
</organism>
<feature type="compositionally biased region" description="Polar residues" evidence="2">
    <location>
        <begin position="740"/>
        <end position="759"/>
    </location>
</feature>
<feature type="compositionally biased region" description="Low complexity" evidence="2">
    <location>
        <begin position="293"/>
        <end position="317"/>
    </location>
</feature>
<feature type="compositionally biased region" description="Basic and acidic residues" evidence="2">
    <location>
        <begin position="1081"/>
        <end position="1095"/>
    </location>
</feature>
<dbReference type="GO" id="GO:0005886">
    <property type="term" value="C:plasma membrane"/>
    <property type="evidence" value="ECO:0007669"/>
    <property type="project" value="TreeGrafter"/>
</dbReference>
<feature type="domain" description="EF-hand" evidence="5">
    <location>
        <begin position="358"/>
        <end position="393"/>
    </location>
</feature>
<dbReference type="Gene3D" id="1.10.8.10">
    <property type="entry name" value="DNA helicase RuvA subunit, C-terminal domain"/>
    <property type="match status" value="1"/>
</dbReference>
<dbReference type="GO" id="GO:0005509">
    <property type="term" value="F:calcium ion binding"/>
    <property type="evidence" value="ECO:0007669"/>
    <property type="project" value="InterPro"/>
</dbReference>
<feature type="region of interest" description="Disordered" evidence="2">
    <location>
        <begin position="836"/>
        <end position="892"/>
    </location>
</feature>
<keyword evidence="7" id="KW-1185">Reference proteome</keyword>
<dbReference type="Pfam" id="PF00627">
    <property type="entry name" value="UBA"/>
    <property type="match status" value="1"/>
</dbReference>
<dbReference type="SUPFAM" id="SSF46934">
    <property type="entry name" value="UBA-like"/>
    <property type="match status" value="1"/>
</dbReference>
<feature type="compositionally biased region" description="Polar residues" evidence="2">
    <location>
        <begin position="272"/>
        <end position="291"/>
    </location>
</feature>
<feature type="region of interest" description="Disordered" evidence="2">
    <location>
        <begin position="1278"/>
        <end position="1311"/>
    </location>
</feature>
<feature type="domain" description="EH" evidence="4">
    <location>
        <begin position="35"/>
        <end position="124"/>
    </location>
</feature>
<feature type="coiled-coil region" evidence="1">
    <location>
        <begin position="585"/>
        <end position="675"/>
    </location>
</feature>
<evidence type="ECO:0000313" key="6">
    <source>
        <dbReference type="EMBL" id="KAG7527707.1"/>
    </source>
</evidence>
<dbReference type="Proteomes" id="UP000812966">
    <property type="component" value="Unassembled WGS sequence"/>
</dbReference>
<feature type="region of interest" description="Disordered" evidence="2">
    <location>
        <begin position="233"/>
        <end position="256"/>
    </location>
</feature>
<feature type="compositionally biased region" description="Polar residues" evidence="2">
    <location>
        <begin position="1068"/>
        <end position="1079"/>
    </location>
</feature>
<feature type="domain" description="EH" evidence="4">
    <location>
        <begin position="150"/>
        <end position="240"/>
    </location>
</feature>
<evidence type="ECO:0000259" key="4">
    <source>
        <dbReference type="PROSITE" id="PS50031"/>
    </source>
</evidence>
<feature type="compositionally biased region" description="Polar residues" evidence="2">
    <location>
        <begin position="1178"/>
        <end position="1188"/>
    </location>
</feature>
<feature type="compositionally biased region" description="Basic and acidic residues" evidence="2">
    <location>
        <begin position="1054"/>
        <end position="1066"/>
    </location>
</feature>
<feature type="compositionally biased region" description="Acidic residues" evidence="2">
    <location>
        <begin position="1042"/>
        <end position="1053"/>
    </location>
</feature>
<dbReference type="InterPro" id="IPR015940">
    <property type="entry name" value="UBA"/>
</dbReference>
<dbReference type="GO" id="GO:0016197">
    <property type="term" value="P:endosomal transport"/>
    <property type="evidence" value="ECO:0007669"/>
    <property type="project" value="TreeGrafter"/>
</dbReference>
<dbReference type="SMART" id="SM00165">
    <property type="entry name" value="UBA"/>
    <property type="match status" value="1"/>
</dbReference>
<sequence>MSAQYCTSRHLYSLASILFAVTDYRPCLRSIASEERSYFDRLFNVIDKDQLGVLTGEACYAFLLTSKLPQATLGTIWSIVDSANNGYLTKDGWYRACRLIGWAQKGDTITEDLANKAGPYPTFEGQTAPRATPMAAQTTGNSVAPLSPADKAQFTRLFVGAGPENGLLSAAKAQGIFVKSSLPTETLAKAWNLADTQQRGALDLPDFIIGMYYLQHLMTGSIKDLPITLPPGLYEQASGGRPKPTAPTNPMVAQLTGSGPARLTQQLTGQGIMQPQRTGQSAIAQSPTRQYTAPPAAAPSMQAPFAAPTQPAQSAQPSWDVTSESKVASDRFFDGLDTGRKGFIEGDIAVPFLMQSGLPETDLAQVWDLADIRKEGKLGKDEFAVAMFLINNKLAGKELPGTLPQSMIPPSLRSQVSNANQNDATKDLFDVFGDSPPAMQPSMPPQQSYFASPPSRAASVNVPPPPPPAASRAKSPAAPPSRMISPPAVPSRGSTVDAFGSTPFGSQPDLMGDDSVSTPKPTVDHSAEIGNAQNSLTSTQKAVTDLERERKGLEAESSTSAAQLRDLELRLSSVRAQHETETRLVTDLRTRVSEQKEQITKLRQDLIQNESELSALRAEKDETEQALLRDREEVRAASKQMKAVADETSTLKTLLEKLRKEARQQKGMVAISKKQVATAEGGRDAVQKEIDQVAAANSAPQEEEMLAASPQAASPVMSPFIRPASTASLHQAAAIPLPATPQQVLSPNFTGSNQRSNNPFERMGFSAKPAERSLSPPQSTEAVSRGDQGEGISTLQAATMGIGGAVAVGALAAGSVVGAAAVGTGAAVATVAEHMTHDGQDLRSPVHSASNEIEEANEDDVKTPAATQDRADPFGLEEQDSPSRQVTPSANVVSDPFGMPTTTQSEQGGFSAGFDDGFGDDFSKPNAANEIGTAHSEAEEVSLAGGIPLPDNLAPASQTAEDFQEALNDRGNAPSAIPASMRPDLDAQGRSFSTEVFAPNSMVHTPETELPPSTPMSVESAAVPVDVQALQPRSASAHGDSDDSSDEDEGGPEDLDRARSPYDPREMQGTSAAGSSVLASRQHEDIPQRDEEIRQMDQFAAPRSQSPIGIAPATQSPPSEQLQALGLGAPVAVGGTSQQPPTTNREDSFDPFAPSATPLSATATGTPKRREPPPPPTSQKSMSSNSNPFGLPTAETAQPTFGDHFAAPVGIPAAAQQSNSSFDDDFDFDDLQPAQIADGGSAAPLAAPQATHKATNDFDDEFDDFSPDFEMVNKPTTAAASPFTNTPVPAAQGAPQLPQVGSSGGFGTINPSTSSGFSFEDAFMDRSEQTFDDVVPAQSSGPAPHTGGIAVAAPPPQPERPALPQRQTAAMTKAQPDDLPDVKKLCGMGFDRNLVIDALEGADYNFDKALNFLLPGA</sequence>
<reference evidence="6" key="1">
    <citation type="submission" date="2020-04" db="EMBL/GenBank/DDBJ databases">
        <title>Analysis of mating type loci in Filobasidium floriforme.</title>
        <authorList>
            <person name="Nowrousian M."/>
        </authorList>
    </citation>
    <scope>NUCLEOTIDE SEQUENCE</scope>
    <source>
        <strain evidence="6">CBS 6242</strain>
    </source>
</reference>
<dbReference type="PANTHER" id="PTHR11216:SF170">
    <property type="entry name" value="DYNAMIN ASSOCIATED PROTEIN 160, ISOFORM D"/>
    <property type="match status" value="1"/>
</dbReference>
<feature type="compositionally biased region" description="Polar residues" evidence="2">
    <location>
        <begin position="1103"/>
        <end position="1120"/>
    </location>
</feature>
<protein>
    <submittedName>
        <fullName evidence="6">Uncharacterized protein</fullName>
    </submittedName>
</protein>
<dbReference type="GO" id="GO:0005737">
    <property type="term" value="C:cytoplasm"/>
    <property type="evidence" value="ECO:0007669"/>
    <property type="project" value="TreeGrafter"/>
</dbReference>
<feature type="compositionally biased region" description="Low complexity" evidence="2">
    <location>
        <begin position="1151"/>
        <end position="1166"/>
    </location>
</feature>
<dbReference type="InterPro" id="IPR011992">
    <property type="entry name" value="EF-hand-dom_pair"/>
</dbReference>
<evidence type="ECO:0000256" key="1">
    <source>
        <dbReference type="SAM" id="Coils"/>
    </source>
</evidence>
<proteinExistence type="predicted"/>
<feature type="compositionally biased region" description="Low complexity" evidence="2">
    <location>
        <begin position="445"/>
        <end position="461"/>
    </location>
</feature>
<dbReference type="Gene3D" id="1.10.238.10">
    <property type="entry name" value="EF-hand"/>
    <property type="match status" value="3"/>
</dbReference>
<feature type="region of interest" description="Disordered" evidence="2">
    <location>
        <begin position="740"/>
        <end position="789"/>
    </location>
</feature>
<accession>A0A8K0NQ89</accession>
<feature type="domain" description="EH" evidence="4">
    <location>
        <begin position="325"/>
        <end position="414"/>
    </location>
</feature>
<dbReference type="CDD" id="cd00052">
    <property type="entry name" value="EH"/>
    <property type="match status" value="3"/>
</dbReference>
<gene>
    <name evidence="6" type="ORF">FFLO_06674</name>
</gene>
<dbReference type="SUPFAM" id="SSF47473">
    <property type="entry name" value="EF-hand"/>
    <property type="match status" value="3"/>
</dbReference>
<dbReference type="PROSITE" id="PS50222">
    <property type="entry name" value="EF_HAND_2"/>
    <property type="match status" value="1"/>
</dbReference>
<dbReference type="PROSITE" id="PS50030">
    <property type="entry name" value="UBA"/>
    <property type="match status" value="1"/>
</dbReference>
<dbReference type="PROSITE" id="PS50031">
    <property type="entry name" value="EH"/>
    <property type="match status" value="3"/>
</dbReference>
<dbReference type="Pfam" id="PF12763">
    <property type="entry name" value="EH"/>
    <property type="match status" value="3"/>
</dbReference>
<comment type="caution">
    <text evidence="6">The sequence shown here is derived from an EMBL/GenBank/DDBJ whole genome shotgun (WGS) entry which is preliminary data.</text>
</comment>
<name>A0A8K0NQ89_9TREE</name>
<feature type="region of interest" description="Disordered" evidence="2">
    <location>
        <begin position="272"/>
        <end position="319"/>
    </location>
</feature>
<keyword evidence="1" id="KW-0175">Coiled coil</keyword>
<dbReference type="InterPro" id="IPR002048">
    <property type="entry name" value="EF_hand_dom"/>
</dbReference>
<feature type="region of interest" description="Disordered" evidence="2">
    <location>
        <begin position="427"/>
        <end position="541"/>
    </location>
</feature>
<evidence type="ECO:0000313" key="7">
    <source>
        <dbReference type="Proteomes" id="UP000812966"/>
    </source>
</evidence>
<feature type="region of interest" description="Disordered" evidence="2">
    <location>
        <begin position="1334"/>
        <end position="1381"/>
    </location>
</feature>
<feature type="compositionally biased region" description="Polar residues" evidence="2">
    <location>
        <begin position="882"/>
        <end position="892"/>
    </location>
</feature>
<dbReference type="EMBL" id="JABELV010000242">
    <property type="protein sequence ID" value="KAG7527707.1"/>
    <property type="molecule type" value="Genomic_DNA"/>
</dbReference>
<dbReference type="GO" id="GO:0006897">
    <property type="term" value="P:endocytosis"/>
    <property type="evidence" value="ECO:0007669"/>
    <property type="project" value="TreeGrafter"/>
</dbReference>
<evidence type="ECO:0000259" key="5">
    <source>
        <dbReference type="PROSITE" id="PS50222"/>
    </source>
</evidence>
<dbReference type="InterPro" id="IPR009060">
    <property type="entry name" value="UBA-like_sf"/>
</dbReference>
<feature type="region of interest" description="Disordered" evidence="2">
    <location>
        <begin position="949"/>
        <end position="1251"/>
    </location>
</feature>
<feature type="compositionally biased region" description="Polar residues" evidence="2">
    <location>
        <begin position="1278"/>
        <end position="1287"/>
    </location>
</feature>
<dbReference type="PANTHER" id="PTHR11216">
    <property type="entry name" value="EH DOMAIN"/>
    <property type="match status" value="1"/>
</dbReference>
<feature type="compositionally biased region" description="Polar residues" evidence="2">
    <location>
        <begin position="531"/>
        <end position="541"/>
    </location>
</feature>
<dbReference type="SMART" id="SM00027">
    <property type="entry name" value="EH"/>
    <property type="match status" value="3"/>
</dbReference>
<feature type="domain" description="UBA" evidence="3">
    <location>
        <begin position="1375"/>
        <end position="1416"/>
    </location>
</feature>
<evidence type="ECO:0000259" key="3">
    <source>
        <dbReference type="PROSITE" id="PS50030"/>
    </source>
</evidence>
<dbReference type="InterPro" id="IPR000261">
    <property type="entry name" value="EH_dom"/>
</dbReference>
<feature type="compositionally biased region" description="Low complexity" evidence="2">
    <location>
        <begin position="1121"/>
        <end position="1135"/>
    </location>
</feature>